<proteinExistence type="predicted"/>
<name>A0A914I221_GLORO</name>
<organism evidence="1 2">
    <name type="scientific">Globodera rostochiensis</name>
    <name type="common">Golden nematode worm</name>
    <name type="synonym">Heterodera rostochiensis</name>
    <dbReference type="NCBI Taxonomy" id="31243"/>
    <lineage>
        <taxon>Eukaryota</taxon>
        <taxon>Metazoa</taxon>
        <taxon>Ecdysozoa</taxon>
        <taxon>Nematoda</taxon>
        <taxon>Chromadorea</taxon>
        <taxon>Rhabditida</taxon>
        <taxon>Tylenchina</taxon>
        <taxon>Tylenchomorpha</taxon>
        <taxon>Tylenchoidea</taxon>
        <taxon>Heteroderidae</taxon>
        <taxon>Heteroderinae</taxon>
        <taxon>Globodera</taxon>
    </lineage>
</organism>
<keyword evidence="1" id="KW-1185">Reference proteome</keyword>
<protein>
    <submittedName>
        <fullName evidence="2">Uncharacterized protein</fullName>
    </submittedName>
</protein>
<dbReference type="Proteomes" id="UP000887572">
    <property type="component" value="Unplaced"/>
</dbReference>
<evidence type="ECO:0000313" key="2">
    <source>
        <dbReference type="WBParaSite" id="Gr19_v10_g6142.t1"/>
    </source>
</evidence>
<dbReference type="AlphaFoldDB" id="A0A914I221"/>
<sequence>MPSLFNVRRAEPEVHAHFLHRLFAILRHLEFATFDRRFALCAASIEALMTPEANFGTPLEAGTIPSWLYFG</sequence>
<reference evidence="2" key="1">
    <citation type="submission" date="2022-11" db="UniProtKB">
        <authorList>
            <consortium name="WormBaseParasite"/>
        </authorList>
    </citation>
    <scope>IDENTIFICATION</scope>
</reference>
<dbReference type="WBParaSite" id="Gr19_v10_g6142.t1">
    <property type="protein sequence ID" value="Gr19_v10_g6142.t1"/>
    <property type="gene ID" value="Gr19_v10_g6142"/>
</dbReference>
<evidence type="ECO:0000313" key="1">
    <source>
        <dbReference type="Proteomes" id="UP000887572"/>
    </source>
</evidence>
<accession>A0A914I221</accession>